<dbReference type="InterPro" id="IPR036398">
    <property type="entry name" value="CA_dom_sf"/>
</dbReference>
<evidence type="ECO:0000256" key="1">
    <source>
        <dbReference type="ARBA" id="ARBA00010718"/>
    </source>
</evidence>
<dbReference type="Pfam" id="PF00194">
    <property type="entry name" value="Carb_anhydrase"/>
    <property type="match status" value="1"/>
</dbReference>
<dbReference type="PROSITE" id="PS51144">
    <property type="entry name" value="ALPHA_CA_2"/>
    <property type="match status" value="1"/>
</dbReference>
<evidence type="ECO:0000256" key="3">
    <source>
        <dbReference type="ARBA" id="ARBA00022723"/>
    </source>
</evidence>
<accession>A0A6P5WE31</accession>
<keyword evidence="5" id="KW-0456">Lyase</keyword>
<dbReference type="SMART" id="SM01057">
    <property type="entry name" value="Carb_anhydrase"/>
    <property type="match status" value="1"/>
</dbReference>
<keyword evidence="8" id="KW-1185">Reference proteome</keyword>
<dbReference type="InterPro" id="IPR023561">
    <property type="entry name" value="Carbonic_anhydrase_a-class"/>
</dbReference>
<feature type="domain" description="Alpha-carbonic anhydrase" evidence="7">
    <location>
        <begin position="128"/>
        <end position="418"/>
    </location>
</feature>
<sequence length="448" mass="49145">MGQTEVSTIHDELWGVPANFQPNCFSVRDIFSSQKYLAPPILNLGRPLTTTFSQFDSASPPSLASALHSSAEEMGSSKRHGKSGILAHLSTWFRGRSGSQEKETASEIQESAVKPCETKVEVGVDSSRKWDYKLQGADWAPVLACDISNKRQSPIEIDRVALETLLDRHSKGELTAEVITVPGNRAKIATADRFLVNKLGESSPITGKQVVFDCGYKLQLKPSEGGAFGQLEKGEGDEKEIYEPIQFHFHAPAEHTIGTRSCLELHIVCRCLKEGKQDQLLVLGLMFDAKGEEGKSMFLDECESALIASLSPEARAQLPERVNIALREAKSEMKDLLGHLNLKSLLPDGCILINYDGSLTTPPCTENVAWYVALDPLPVSPKQAKRFGSYLQSGEGNEARGNYRLRQNVEVKANEQTLHILVPCCPSKPNVAEQVRRDTAADESEGAQ</sequence>
<evidence type="ECO:0000313" key="9">
    <source>
        <dbReference type="RefSeq" id="XP_022592761.2"/>
    </source>
</evidence>
<dbReference type="EC" id="4.2.1.1" evidence="2"/>
<evidence type="ECO:0000313" key="8">
    <source>
        <dbReference type="Proteomes" id="UP000515125"/>
    </source>
</evidence>
<dbReference type="GO" id="GO:0004089">
    <property type="term" value="F:carbonate dehydratase activity"/>
    <property type="evidence" value="ECO:0007669"/>
    <property type="project" value="UniProtKB-EC"/>
</dbReference>
<evidence type="ECO:0000256" key="5">
    <source>
        <dbReference type="ARBA" id="ARBA00023239"/>
    </source>
</evidence>
<dbReference type="AlphaFoldDB" id="A0A6P5WE31"/>
<proteinExistence type="inferred from homology"/>
<comment type="catalytic activity">
    <reaction evidence="6">
        <text>hydrogencarbonate + H(+) = CO2 + H2O</text>
        <dbReference type="Rhea" id="RHEA:10748"/>
        <dbReference type="ChEBI" id="CHEBI:15377"/>
        <dbReference type="ChEBI" id="CHEBI:15378"/>
        <dbReference type="ChEBI" id="CHEBI:16526"/>
        <dbReference type="ChEBI" id="CHEBI:17544"/>
        <dbReference type="EC" id="4.2.1.1"/>
    </reaction>
</comment>
<gene>
    <name evidence="9" type="primary">LOC34624522</name>
</gene>
<protein>
    <recommendedName>
        <fullName evidence="2">carbonic anhydrase</fullName>
        <ecNumber evidence="2">4.2.1.1</ecNumber>
    </recommendedName>
</protein>
<dbReference type="Gene3D" id="3.10.200.10">
    <property type="entry name" value="Alpha carbonic anhydrase"/>
    <property type="match status" value="1"/>
</dbReference>
<keyword evidence="3" id="KW-0479">Metal-binding</keyword>
<organism evidence="8 9">
    <name type="scientific">Cyclospora cayetanensis</name>
    <dbReference type="NCBI Taxonomy" id="88456"/>
    <lineage>
        <taxon>Eukaryota</taxon>
        <taxon>Sar</taxon>
        <taxon>Alveolata</taxon>
        <taxon>Apicomplexa</taxon>
        <taxon>Conoidasida</taxon>
        <taxon>Coccidia</taxon>
        <taxon>Eucoccidiorida</taxon>
        <taxon>Eimeriorina</taxon>
        <taxon>Eimeriidae</taxon>
        <taxon>Cyclospora</taxon>
    </lineage>
</organism>
<evidence type="ECO:0000256" key="6">
    <source>
        <dbReference type="ARBA" id="ARBA00048348"/>
    </source>
</evidence>
<evidence type="ECO:0000256" key="2">
    <source>
        <dbReference type="ARBA" id="ARBA00012925"/>
    </source>
</evidence>
<dbReference type="InterPro" id="IPR001148">
    <property type="entry name" value="CA_dom"/>
</dbReference>
<evidence type="ECO:0000259" key="7">
    <source>
        <dbReference type="PROSITE" id="PS51144"/>
    </source>
</evidence>
<evidence type="ECO:0000256" key="4">
    <source>
        <dbReference type="ARBA" id="ARBA00022833"/>
    </source>
</evidence>
<keyword evidence="4" id="KW-0862">Zinc</keyword>
<dbReference type="GO" id="GO:0008270">
    <property type="term" value="F:zinc ion binding"/>
    <property type="evidence" value="ECO:0007669"/>
    <property type="project" value="InterPro"/>
</dbReference>
<name>A0A6P5WE31_9EIME</name>
<dbReference type="Proteomes" id="UP000515125">
    <property type="component" value="Unplaced"/>
</dbReference>
<dbReference type="PANTHER" id="PTHR18952">
    <property type="entry name" value="CARBONIC ANHYDRASE"/>
    <property type="match status" value="1"/>
</dbReference>
<dbReference type="SUPFAM" id="SSF51069">
    <property type="entry name" value="Carbonic anhydrase"/>
    <property type="match status" value="1"/>
</dbReference>
<dbReference type="PANTHER" id="PTHR18952:SF265">
    <property type="entry name" value="CARBONIC ANHYDRASE"/>
    <property type="match status" value="1"/>
</dbReference>
<dbReference type="GeneID" id="34624522"/>
<dbReference type="OrthoDB" id="348286at2759"/>
<comment type="similarity">
    <text evidence="1">Belongs to the alpha-carbonic anhydrase family.</text>
</comment>
<reference evidence="9" key="1">
    <citation type="submission" date="2025-08" db="UniProtKB">
        <authorList>
            <consortium name="RefSeq"/>
        </authorList>
    </citation>
    <scope>IDENTIFICATION</scope>
</reference>
<dbReference type="RefSeq" id="XP_022592761.2">
    <property type="nucleotide sequence ID" value="XM_022737602.2"/>
</dbReference>